<organism evidence="1 2">
    <name type="scientific">Anisodus tanguticus</name>
    <dbReference type="NCBI Taxonomy" id="243964"/>
    <lineage>
        <taxon>Eukaryota</taxon>
        <taxon>Viridiplantae</taxon>
        <taxon>Streptophyta</taxon>
        <taxon>Embryophyta</taxon>
        <taxon>Tracheophyta</taxon>
        <taxon>Spermatophyta</taxon>
        <taxon>Magnoliopsida</taxon>
        <taxon>eudicotyledons</taxon>
        <taxon>Gunneridae</taxon>
        <taxon>Pentapetalae</taxon>
        <taxon>asterids</taxon>
        <taxon>lamiids</taxon>
        <taxon>Solanales</taxon>
        <taxon>Solanaceae</taxon>
        <taxon>Solanoideae</taxon>
        <taxon>Hyoscyameae</taxon>
        <taxon>Anisodus</taxon>
    </lineage>
</organism>
<keyword evidence="2" id="KW-1185">Reference proteome</keyword>
<accession>A0AAE1S0I8</accession>
<dbReference type="Proteomes" id="UP001291623">
    <property type="component" value="Unassembled WGS sequence"/>
</dbReference>
<reference evidence="1" key="1">
    <citation type="submission" date="2023-12" db="EMBL/GenBank/DDBJ databases">
        <title>Genome assembly of Anisodus tanguticus.</title>
        <authorList>
            <person name="Wang Y.-J."/>
        </authorList>
    </citation>
    <scope>NUCLEOTIDE SEQUENCE</scope>
    <source>
        <strain evidence="1">KB-2021</strain>
        <tissue evidence="1">Leaf</tissue>
    </source>
</reference>
<sequence>MGEQPTTNKHINSNGANNLQIIVINSQYRRGESHASVCGSRSHTLIPTGARSRPTAIDFDSFFTVRPQLIELWQCEGPNREKSQDNERIVD</sequence>
<evidence type="ECO:0000313" key="2">
    <source>
        <dbReference type="Proteomes" id="UP001291623"/>
    </source>
</evidence>
<proteinExistence type="predicted"/>
<dbReference type="EMBL" id="JAVYJV010000010">
    <property type="protein sequence ID" value="KAK4360483.1"/>
    <property type="molecule type" value="Genomic_DNA"/>
</dbReference>
<name>A0AAE1S0I8_9SOLA</name>
<protein>
    <submittedName>
        <fullName evidence="1">Uncharacterized protein</fullName>
    </submittedName>
</protein>
<evidence type="ECO:0000313" key="1">
    <source>
        <dbReference type="EMBL" id="KAK4360483.1"/>
    </source>
</evidence>
<comment type="caution">
    <text evidence="1">The sequence shown here is derived from an EMBL/GenBank/DDBJ whole genome shotgun (WGS) entry which is preliminary data.</text>
</comment>
<gene>
    <name evidence="1" type="ORF">RND71_019435</name>
</gene>
<dbReference type="AlphaFoldDB" id="A0AAE1S0I8"/>